<dbReference type="SUPFAM" id="SSF55874">
    <property type="entry name" value="ATPase domain of HSP90 chaperone/DNA topoisomerase II/histidine kinase"/>
    <property type="match status" value="1"/>
</dbReference>
<evidence type="ECO:0000256" key="10">
    <source>
        <dbReference type="SAM" id="Phobius"/>
    </source>
</evidence>
<dbReference type="Gene3D" id="1.20.5.1930">
    <property type="match status" value="1"/>
</dbReference>
<proteinExistence type="predicted"/>
<dbReference type="Pfam" id="PF02518">
    <property type="entry name" value="HATPase_c"/>
    <property type="match status" value="1"/>
</dbReference>
<evidence type="ECO:0000256" key="7">
    <source>
        <dbReference type="ARBA" id="ARBA00022840"/>
    </source>
</evidence>
<dbReference type="RefSeq" id="WP_209479035.1">
    <property type="nucleotide sequence ID" value="NZ_JAGGKK010000001.1"/>
</dbReference>
<feature type="transmembrane region" description="Helical" evidence="10">
    <location>
        <begin position="96"/>
        <end position="113"/>
    </location>
</feature>
<feature type="domain" description="Histidine kinase/HSP90-like ATPase" evidence="11">
    <location>
        <begin position="273"/>
        <end position="358"/>
    </location>
</feature>
<dbReference type="Pfam" id="PF07730">
    <property type="entry name" value="HisKA_3"/>
    <property type="match status" value="1"/>
</dbReference>
<evidence type="ECO:0000256" key="6">
    <source>
        <dbReference type="ARBA" id="ARBA00022777"/>
    </source>
</evidence>
<evidence type="ECO:0000256" key="2">
    <source>
        <dbReference type="ARBA" id="ARBA00012438"/>
    </source>
</evidence>
<dbReference type="PANTHER" id="PTHR24421:SF10">
    <property type="entry name" value="NITRATE_NITRITE SENSOR PROTEIN NARQ"/>
    <property type="match status" value="1"/>
</dbReference>
<reference evidence="13 14" key="1">
    <citation type="submission" date="2021-03" db="EMBL/GenBank/DDBJ databases">
        <title>Genomic Encyclopedia of Type Strains, Phase IV (KMG-IV): sequencing the most valuable type-strain genomes for metagenomic binning, comparative biology and taxonomic classification.</title>
        <authorList>
            <person name="Goeker M."/>
        </authorList>
    </citation>
    <scope>NUCLEOTIDE SEQUENCE [LARGE SCALE GENOMIC DNA]</scope>
    <source>
        <strain evidence="13 14">DSM 21085</strain>
    </source>
</reference>
<keyword evidence="10" id="KW-1133">Transmembrane helix</keyword>
<dbReference type="PANTHER" id="PTHR24421">
    <property type="entry name" value="NITRATE/NITRITE SENSOR PROTEIN NARX-RELATED"/>
    <property type="match status" value="1"/>
</dbReference>
<keyword evidence="7" id="KW-0067">ATP-binding</keyword>
<evidence type="ECO:0000256" key="9">
    <source>
        <dbReference type="SAM" id="Coils"/>
    </source>
</evidence>
<keyword evidence="4" id="KW-0808">Transferase</keyword>
<protein>
    <recommendedName>
        <fullName evidence="2">histidine kinase</fullName>
        <ecNumber evidence="2">2.7.13.3</ecNumber>
    </recommendedName>
</protein>
<keyword evidence="14" id="KW-1185">Reference proteome</keyword>
<evidence type="ECO:0000256" key="1">
    <source>
        <dbReference type="ARBA" id="ARBA00000085"/>
    </source>
</evidence>
<evidence type="ECO:0000313" key="14">
    <source>
        <dbReference type="Proteomes" id="UP001519328"/>
    </source>
</evidence>
<keyword evidence="9" id="KW-0175">Coiled coil</keyword>
<evidence type="ECO:0000313" key="13">
    <source>
        <dbReference type="EMBL" id="MBP1947408.1"/>
    </source>
</evidence>
<feature type="transmembrane region" description="Helical" evidence="10">
    <location>
        <begin position="119"/>
        <end position="136"/>
    </location>
</feature>
<accession>A0ABS4H925</accession>
<dbReference type="CDD" id="cd16917">
    <property type="entry name" value="HATPase_UhpB-NarQ-NarX-like"/>
    <property type="match status" value="1"/>
</dbReference>
<evidence type="ECO:0000259" key="11">
    <source>
        <dbReference type="Pfam" id="PF02518"/>
    </source>
</evidence>
<feature type="transmembrane region" description="Helical" evidence="10">
    <location>
        <begin position="5"/>
        <end position="21"/>
    </location>
</feature>
<comment type="caution">
    <text evidence="13">The sequence shown here is derived from an EMBL/GenBank/DDBJ whole genome shotgun (WGS) entry which is preliminary data.</text>
</comment>
<dbReference type="InterPro" id="IPR011712">
    <property type="entry name" value="Sig_transdc_His_kin_sub3_dim/P"/>
</dbReference>
<evidence type="ECO:0000259" key="12">
    <source>
        <dbReference type="Pfam" id="PF07730"/>
    </source>
</evidence>
<dbReference type="EMBL" id="JAGGKK010000001">
    <property type="protein sequence ID" value="MBP1947408.1"/>
    <property type="molecule type" value="Genomic_DNA"/>
</dbReference>
<dbReference type="EC" id="2.7.13.3" evidence="2"/>
<keyword evidence="10" id="KW-0812">Transmembrane</keyword>
<dbReference type="InterPro" id="IPR003594">
    <property type="entry name" value="HATPase_dom"/>
</dbReference>
<feature type="domain" description="Signal transduction histidine kinase subgroup 3 dimerisation and phosphoacceptor" evidence="12">
    <location>
        <begin position="172"/>
        <end position="231"/>
    </location>
</feature>
<dbReference type="Gene3D" id="3.30.565.10">
    <property type="entry name" value="Histidine kinase-like ATPase, C-terminal domain"/>
    <property type="match status" value="1"/>
</dbReference>
<keyword evidence="8" id="KW-0902">Two-component regulatory system</keyword>
<dbReference type="InterPro" id="IPR050482">
    <property type="entry name" value="Sensor_HK_TwoCompSys"/>
</dbReference>
<keyword evidence="5" id="KW-0547">Nucleotide-binding</keyword>
<evidence type="ECO:0000256" key="3">
    <source>
        <dbReference type="ARBA" id="ARBA00022553"/>
    </source>
</evidence>
<evidence type="ECO:0000256" key="4">
    <source>
        <dbReference type="ARBA" id="ARBA00022679"/>
    </source>
</evidence>
<comment type="catalytic activity">
    <reaction evidence="1">
        <text>ATP + protein L-histidine = ADP + protein N-phospho-L-histidine.</text>
        <dbReference type="EC" id="2.7.13.3"/>
    </reaction>
</comment>
<name>A0ABS4H925_9BACI</name>
<dbReference type="GO" id="GO:0016301">
    <property type="term" value="F:kinase activity"/>
    <property type="evidence" value="ECO:0007669"/>
    <property type="project" value="UniProtKB-KW"/>
</dbReference>
<keyword evidence="10" id="KW-0472">Membrane</keyword>
<keyword evidence="3" id="KW-0597">Phosphoprotein</keyword>
<keyword evidence="6 13" id="KW-0418">Kinase</keyword>
<gene>
    <name evidence="13" type="ORF">J2Z82_000331</name>
</gene>
<feature type="transmembrane region" description="Helical" evidence="10">
    <location>
        <begin position="27"/>
        <end position="43"/>
    </location>
</feature>
<organism evidence="13 14">
    <name type="scientific">Virgibacillus litoralis</name>
    <dbReference type="NCBI Taxonomy" id="578221"/>
    <lineage>
        <taxon>Bacteria</taxon>
        <taxon>Bacillati</taxon>
        <taxon>Bacillota</taxon>
        <taxon>Bacilli</taxon>
        <taxon>Bacillales</taxon>
        <taxon>Bacillaceae</taxon>
        <taxon>Virgibacillus</taxon>
    </lineage>
</organism>
<evidence type="ECO:0000256" key="5">
    <source>
        <dbReference type="ARBA" id="ARBA00022741"/>
    </source>
</evidence>
<sequence>MSVFWVRFCIFCGLWTLLIFWHSEHQSVSLLFAAFSLGLFFFVSIRKELLFLFISLSVIIFIHGVMLTGEGTFSILLLFYLAIIAVYRHQEMHLKIYLIFNLVLSMMVVVYFNNNVVEMIVLSSFFYFMVIALNQLNLEKNEQRKMYEQMSGEYRKLKRMNLAAERDARLEERTKIARDIHDSVGHRLTALIMKLEMLSIQNNSAEYSELKVMAQGSLDQTRHAVKALQREEHEGLATVVHLIRKLEAESHIQVQFTIKQGVLSVPLSNEKSVVLYRVIQEALTNAMRHAQSKEVHINLGRSATGAISFEVLNRIYDATPFEFGFGLSNMKDRVEEVNGTLYVYQTEGKFVVLGTIPVNEEEA</sequence>
<feature type="coiled-coil region" evidence="9">
    <location>
        <begin position="133"/>
        <end position="167"/>
    </location>
</feature>
<evidence type="ECO:0000256" key="8">
    <source>
        <dbReference type="ARBA" id="ARBA00023012"/>
    </source>
</evidence>
<dbReference type="InterPro" id="IPR036890">
    <property type="entry name" value="HATPase_C_sf"/>
</dbReference>
<dbReference type="Proteomes" id="UP001519328">
    <property type="component" value="Unassembled WGS sequence"/>
</dbReference>